<evidence type="ECO:0000256" key="2">
    <source>
        <dbReference type="ARBA" id="ARBA00010817"/>
    </source>
</evidence>
<dbReference type="GO" id="GO:0006307">
    <property type="term" value="P:DNA alkylation repair"/>
    <property type="evidence" value="ECO:0007669"/>
    <property type="project" value="TreeGrafter"/>
</dbReference>
<feature type="domain" description="HhH-GPD" evidence="6">
    <location>
        <begin position="51"/>
        <end position="202"/>
    </location>
</feature>
<dbReference type="GO" id="GO:0032993">
    <property type="term" value="C:protein-DNA complex"/>
    <property type="evidence" value="ECO:0007669"/>
    <property type="project" value="TreeGrafter"/>
</dbReference>
<evidence type="ECO:0000256" key="1">
    <source>
        <dbReference type="ARBA" id="ARBA00000086"/>
    </source>
</evidence>
<reference evidence="7 8" key="1">
    <citation type="submission" date="2011-11" db="EMBL/GenBank/DDBJ databases">
        <title>The Noncontiguous Finished genome of Desulfosporosinus youngiae DSM 17734.</title>
        <authorList>
            <consortium name="US DOE Joint Genome Institute (JGI-PGF)"/>
            <person name="Lucas S."/>
            <person name="Han J."/>
            <person name="Lapidus A."/>
            <person name="Cheng J.-F."/>
            <person name="Goodwin L."/>
            <person name="Pitluck S."/>
            <person name="Peters L."/>
            <person name="Ovchinnikova G."/>
            <person name="Lu M."/>
            <person name="Land M.L."/>
            <person name="Hauser L."/>
            <person name="Pester M."/>
            <person name="Spring S."/>
            <person name="Ollivier B."/>
            <person name="Rattei T."/>
            <person name="Klenk H.-P."/>
            <person name="Wagner M."/>
            <person name="Loy A."/>
            <person name="Woyke T.J."/>
        </authorList>
    </citation>
    <scope>NUCLEOTIDE SEQUENCE [LARGE SCALE GENOMIC DNA]</scope>
    <source>
        <strain evidence="7 8">DSM 17734</strain>
    </source>
</reference>
<evidence type="ECO:0000256" key="3">
    <source>
        <dbReference type="ARBA" id="ARBA00012000"/>
    </source>
</evidence>
<evidence type="ECO:0000256" key="5">
    <source>
        <dbReference type="ARBA" id="ARBA00023204"/>
    </source>
</evidence>
<dbReference type="GO" id="GO:0032131">
    <property type="term" value="F:alkylated DNA binding"/>
    <property type="evidence" value="ECO:0007669"/>
    <property type="project" value="TreeGrafter"/>
</dbReference>
<proteinExistence type="inferred from homology"/>
<dbReference type="GO" id="GO:0043916">
    <property type="term" value="F:DNA-7-methylguanine glycosylase activity"/>
    <property type="evidence" value="ECO:0007669"/>
    <property type="project" value="TreeGrafter"/>
</dbReference>
<evidence type="ECO:0000313" key="7">
    <source>
        <dbReference type="EMBL" id="EHQ89794.1"/>
    </source>
</evidence>
<dbReference type="GO" id="GO:0008725">
    <property type="term" value="F:DNA-3-methyladenine glycosylase activity"/>
    <property type="evidence" value="ECO:0007669"/>
    <property type="project" value="TreeGrafter"/>
</dbReference>
<accession>H5Y4Q8</accession>
<dbReference type="Pfam" id="PF00730">
    <property type="entry name" value="HhH-GPD"/>
    <property type="match status" value="1"/>
</dbReference>
<name>H5Y4Q8_9FIRM</name>
<dbReference type="eggNOG" id="COG0122">
    <property type="taxonomic scope" value="Bacteria"/>
</dbReference>
<dbReference type="Gene3D" id="1.10.1670.40">
    <property type="match status" value="1"/>
</dbReference>
<dbReference type="STRING" id="768710.DesyoDRAFT_2740"/>
<dbReference type="FunFam" id="1.10.340.30:FF:000004">
    <property type="entry name" value="DNA-3-methyladenine glycosylase II"/>
    <property type="match status" value="1"/>
</dbReference>
<comment type="catalytic activity">
    <reaction evidence="1">
        <text>Hydrolysis of alkylated DNA, releasing 3-methyladenine, 3-methylguanine, 7-methylguanine and 7-methyladenine.</text>
        <dbReference type="EC" id="3.2.2.21"/>
    </reaction>
</comment>
<dbReference type="InterPro" id="IPR003265">
    <property type="entry name" value="HhH-GPD_domain"/>
</dbReference>
<dbReference type="RefSeq" id="WP_007783860.1">
    <property type="nucleotide sequence ID" value="NZ_CM001441.1"/>
</dbReference>
<dbReference type="PANTHER" id="PTHR43003:SF5">
    <property type="entry name" value="DNA-3-METHYLADENINE GLYCOSYLASE"/>
    <property type="match status" value="1"/>
</dbReference>
<dbReference type="GO" id="GO:0006285">
    <property type="term" value="P:base-excision repair, AP site formation"/>
    <property type="evidence" value="ECO:0007669"/>
    <property type="project" value="TreeGrafter"/>
</dbReference>
<keyword evidence="5" id="KW-0234">DNA repair</keyword>
<dbReference type="EC" id="3.2.2.21" evidence="3"/>
<evidence type="ECO:0000256" key="4">
    <source>
        <dbReference type="ARBA" id="ARBA00022763"/>
    </source>
</evidence>
<dbReference type="HOGENOM" id="CLU_000445_72_5_9"/>
<comment type="similarity">
    <text evidence="2">Belongs to the alkylbase DNA glycosidase AlkA family.</text>
</comment>
<dbReference type="InterPro" id="IPR051912">
    <property type="entry name" value="Alkylbase_DNA_Glycosylase/TA"/>
</dbReference>
<gene>
    <name evidence="7" type="ORF">DesyoDRAFT_2740</name>
</gene>
<keyword evidence="8" id="KW-1185">Reference proteome</keyword>
<dbReference type="Gene3D" id="1.10.340.30">
    <property type="entry name" value="Hypothetical protein, domain 2"/>
    <property type="match status" value="1"/>
</dbReference>
<keyword evidence="4" id="KW-0227">DNA damage</keyword>
<dbReference type="CDD" id="cd00056">
    <property type="entry name" value="ENDO3c"/>
    <property type="match status" value="1"/>
</dbReference>
<evidence type="ECO:0000313" key="8">
    <source>
        <dbReference type="Proteomes" id="UP000005104"/>
    </source>
</evidence>
<dbReference type="SUPFAM" id="SSF48150">
    <property type="entry name" value="DNA-glycosylase"/>
    <property type="match status" value="1"/>
</dbReference>
<dbReference type="AlphaFoldDB" id="H5Y4Q8"/>
<dbReference type="SMART" id="SM00478">
    <property type="entry name" value="ENDO3c"/>
    <property type="match status" value="1"/>
</dbReference>
<protein>
    <recommendedName>
        <fullName evidence="3">DNA-3-methyladenine glycosylase II</fullName>
        <ecNumber evidence="3">3.2.2.21</ecNumber>
    </recommendedName>
</protein>
<evidence type="ECO:0000259" key="6">
    <source>
        <dbReference type="SMART" id="SM00478"/>
    </source>
</evidence>
<dbReference type="GO" id="GO:0005737">
    <property type="term" value="C:cytoplasm"/>
    <property type="evidence" value="ECO:0007669"/>
    <property type="project" value="TreeGrafter"/>
</dbReference>
<dbReference type="EMBL" id="CM001441">
    <property type="protein sequence ID" value="EHQ89794.1"/>
    <property type="molecule type" value="Genomic_DNA"/>
</dbReference>
<dbReference type="PANTHER" id="PTHR43003">
    <property type="entry name" value="DNA-3-METHYLADENINE GLYCOSYLASE"/>
    <property type="match status" value="1"/>
</dbReference>
<dbReference type="Proteomes" id="UP000005104">
    <property type="component" value="Chromosome"/>
</dbReference>
<dbReference type="OrthoDB" id="9785929at2"/>
<sequence length="231" mass="26268">MLDTHYFQYGEKEIEHLKAKDPILGAAIDEVGHIDRVVIPDMFMALVNSIVGQQISTKAQATIWERMQNQFAPLTPENIGIISAEDLQTCGISMRKALYIKEIAAAVLDGSLDLAHLHTMTDDEICKRLCRIKGIGVWTAEMLMTFSMQRMDIMSWDDLAIHRGLRMIYHHRKITPELFAKYKRRYSPYATVASLYLWAIAGGACAELVDYAPKTEARKKADAKKRRKIHS</sequence>
<dbReference type="InterPro" id="IPR011257">
    <property type="entry name" value="DNA_glycosylase"/>
</dbReference>
<organism evidence="7 8">
    <name type="scientific">Desulfosporosinus youngiae DSM 17734</name>
    <dbReference type="NCBI Taxonomy" id="768710"/>
    <lineage>
        <taxon>Bacteria</taxon>
        <taxon>Bacillati</taxon>
        <taxon>Bacillota</taxon>
        <taxon>Clostridia</taxon>
        <taxon>Eubacteriales</taxon>
        <taxon>Desulfitobacteriaceae</taxon>
        <taxon>Desulfosporosinus</taxon>
    </lineage>
</organism>